<feature type="compositionally biased region" description="Polar residues" evidence="2">
    <location>
        <begin position="387"/>
        <end position="397"/>
    </location>
</feature>
<dbReference type="EMBL" id="MLYV02000043">
    <property type="protein sequence ID" value="PSS37419.1"/>
    <property type="molecule type" value="Genomic_DNA"/>
</dbReference>
<feature type="compositionally biased region" description="Polar residues" evidence="2">
    <location>
        <begin position="307"/>
        <end position="321"/>
    </location>
</feature>
<feature type="compositionally biased region" description="Polar residues" evidence="2">
    <location>
        <begin position="415"/>
        <end position="424"/>
    </location>
</feature>
<dbReference type="InterPro" id="IPR039301">
    <property type="entry name" value="Sip5/DA2"/>
</dbReference>
<comment type="caution">
    <text evidence="3">The sequence shown here is derived from an EMBL/GenBank/DDBJ whole genome shotgun (WGS) entry which is preliminary data.</text>
</comment>
<evidence type="ECO:0000256" key="2">
    <source>
        <dbReference type="SAM" id="MobiDB-lite"/>
    </source>
</evidence>
<organism evidence="3 4">
    <name type="scientific">Hermanssonia centrifuga</name>
    <dbReference type="NCBI Taxonomy" id="98765"/>
    <lineage>
        <taxon>Eukaryota</taxon>
        <taxon>Fungi</taxon>
        <taxon>Dikarya</taxon>
        <taxon>Basidiomycota</taxon>
        <taxon>Agaricomycotina</taxon>
        <taxon>Agaricomycetes</taxon>
        <taxon>Polyporales</taxon>
        <taxon>Meruliaceae</taxon>
        <taxon>Hermanssonia</taxon>
    </lineage>
</organism>
<feature type="compositionally biased region" description="Low complexity" evidence="2">
    <location>
        <begin position="518"/>
        <end position="541"/>
    </location>
</feature>
<name>A0A2R6S5C5_9APHY</name>
<feature type="compositionally biased region" description="Polar residues" evidence="2">
    <location>
        <begin position="495"/>
        <end position="513"/>
    </location>
</feature>
<dbReference type="STRING" id="98765.A0A2R6S5C5"/>
<evidence type="ECO:0000313" key="3">
    <source>
        <dbReference type="EMBL" id="PSS37419.1"/>
    </source>
</evidence>
<proteinExistence type="inferred from homology"/>
<accession>A0A2R6S5C5</accession>
<feature type="compositionally biased region" description="Basic and acidic residues" evidence="2">
    <location>
        <begin position="258"/>
        <end position="272"/>
    </location>
</feature>
<evidence type="ECO:0000313" key="4">
    <source>
        <dbReference type="Proteomes" id="UP000186601"/>
    </source>
</evidence>
<evidence type="ECO:0000256" key="1">
    <source>
        <dbReference type="ARBA" id="ARBA00010402"/>
    </source>
</evidence>
<feature type="region of interest" description="Disordered" evidence="2">
    <location>
        <begin position="196"/>
        <end position="223"/>
    </location>
</feature>
<keyword evidence="4" id="KW-1185">Reference proteome</keyword>
<comment type="similarity">
    <text evidence="1">Belongs to the SIP5 family.</text>
</comment>
<feature type="compositionally biased region" description="Low complexity" evidence="2">
    <location>
        <begin position="277"/>
        <end position="306"/>
    </location>
</feature>
<feature type="region of interest" description="Disordered" evidence="2">
    <location>
        <begin position="75"/>
        <end position="145"/>
    </location>
</feature>
<protein>
    <submittedName>
        <fullName evidence="3">Uncharacterized protein</fullName>
    </submittedName>
</protein>
<feature type="compositionally biased region" description="Low complexity" evidence="2">
    <location>
        <begin position="439"/>
        <end position="450"/>
    </location>
</feature>
<dbReference type="GO" id="GO:0005737">
    <property type="term" value="C:cytoplasm"/>
    <property type="evidence" value="ECO:0007669"/>
    <property type="project" value="TreeGrafter"/>
</dbReference>
<gene>
    <name evidence="3" type="ORF">PHLCEN_2v723</name>
</gene>
<dbReference type="OrthoDB" id="21471at2759"/>
<feature type="compositionally biased region" description="Low complexity" evidence="2">
    <location>
        <begin position="330"/>
        <end position="344"/>
    </location>
</feature>
<dbReference type="AlphaFoldDB" id="A0A2R6S5C5"/>
<reference evidence="3 4" key="1">
    <citation type="submission" date="2018-02" db="EMBL/GenBank/DDBJ databases">
        <title>Genome sequence of the basidiomycete white-rot fungus Phlebia centrifuga.</title>
        <authorList>
            <person name="Granchi Z."/>
            <person name="Peng M."/>
            <person name="de Vries R.P."/>
            <person name="Hilden K."/>
            <person name="Makela M.R."/>
            <person name="Grigoriev I."/>
            <person name="Riley R."/>
        </authorList>
    </citation>
    <scope>NUCLEOTIDE SEQUENCE [LARGE SCALE GENOMIC DNA]</scope>
    <source>
        <strain evidence="3 4">FBCC195</strain>
    </source>
</reference>
<dbReference type="PANTHER" id="PTHR31315:SF1">
    <property type="entry name" value="PROTEIN SIP5"/>
    <property type="match status" value="1"/>
</dbReference>
<dbReference type="PANTHER" id="PTHR31315">
    <property type="entry name" value="PROTEIN SIP5"/>
    <property type="match status" value="1"/>
</dbReference>
<feature type="compositionally biased region" description="Low complexity" evidence="2">
    <location>
        <begin position="371"/>
        <end position="384"/>
    </location>
</feature>
<dbReference type="Proteomes" id="UP000186601">
    <property type="component" value="Unassembled WGS sequence"/>
</dbReference>
<sequence>MGNSSSSGRGHHDDTVDFGYLTPQGIYTGQRDWNQAIVTQFIIDRKLAPFYRPLEDYDESWDDDQILAAMKEIQQPEPTEGESSIARPESVHSGPSRTHHKRPSAAIKEQIPPTWSDASRATLSAEADPNAAMKKRRKSFGADNPDVVSVDQIRPDWEAKLAAIRAAVARRANRRIVMRQVGDRLVPVGITSGRIHALPTEDAQENEGGGVERGSRRSRRRTQNNELNQYLGSMGLGGQDLEEATLRLSLIDYQDQQNRQREEEEKKKKEGDGTQIAASENEGAGASSSTSNSRPTPIIAPTVVTPSAGSSTVTTPVSSEGTMPGAFTVSRSSISLSRNSGELSPETSADGNRWRQRSPSPLGAIGAAMRSATSTASALASPPLESRVSNGNETIATSGSSSQGPLPSLPPANEPSASKGTATNFEDIHPIVVRTELDPTVPTPTTGSSSANLNDHIVEPGDENGAGSPSSDHTAIPSPHALDTSLSSDPRPISERTTSFASSLVTDTTQNPATYDYLPSSPSSSTSSLSQAPLLDGSTSIPYPPTTPSGESPIVQ</sequence>
<feature type="region of interest" description="Disordered" evidence="2">
    <location>
        <begin position="255"/>
        <end position="556"/>
    </location>
</feature>